<evidence type="ECO:0008006" key="5">
    <source>
        <dbReference type="Google" id="ProtNLM"/>
    </source>
</evidence>
<keyword evidence="4" id="KW-1185">Reference proteome</keyword>
<feature type="signal peptide" evidence="2">
    <location>
        <begin position="1"/>
        <end position="22"/>
    </location>
</feature>
<proteinExistence type="predicted"/>
<dbReference type="AlphaFoldDB" id="A0AAW0FWL9"/>
<organism evidence="3 4">
    <name type="scientific">Cerrena zonata</name>
    <dbReference type="NCBI Taxonomy" id="2478898"/>
    <lineage>
        <taxon>Eukaryota</taxon>
        <taxon>Fungi</taxon>
        <taxon>Dikarya</taxon>
        <taxon>Basidiomycota</taxon>
        <taxon>Agaricomycotina</taxon>
        <taxon>Agaricomycetes</taxon>
        <taxon>Polyporales</taxon>
        <taxon>Cerrenaceae</taxon>
        <taxon>Cerrena</taxon>
    </lineage>
</organism>
<protein>
    <recommendedName>
        <fullName evidence="5">Macrofage activating glycoprotein</fullName>
    </recommendedName>
</protein>
<reference evidence="3 4" key="1">
    <citation type="submission" date="2022-09" db="EMBL/GenBank/DDBJ databases">
        <authorList>
            <person name="Palmer J.M."/>
        </authorList>
    </citation>
    <scope>NUCLEOTIDE SEQUENCE [LARGE SCALE GENOMIC DNA]</scope>
    <source>
        <strain evidence="3 4">DSM 7382</strain>
    </source>
</reference>
<sequence length="372" mass="38471">MSSVALSRFLALAIASASLVAAQDSTTSAITPLASKHFDYNNLPYQADPDNGVRGTQSGYNLCNSTTEGPSSLCQTGFLNHADDWCVWSAPNPGSTIGDTEHEEVAWCTKPGRGTRLIPAGAITGLQFIKTKSYLQVVGFIDQTKIDLAADDFGGELDPHGADLRGNPLGGLMYSNNLPSKSGDNNTFTQVIEWHNFMGSNSFCMKVCDPADPDAPNLCQHIYDRIGTMYNCPNQAQNGTFEACEGDNQDPPGVFTSNGQVMTYTQPPESLGAITTQPYSVRMPASSNCVTYNSADLFAALGSATAAASSGAATATASGSAKASGTGSTASRSGSSASATATGGAQNNGAFTLQVSAAATIFGTLFAAVLLS</sequence>
<accession>A0AAW0FWL9</accession>
<gene>
    <name evidence="3" type="ORF">QCA50_014399</name>
</gene>
<comment type="caution">
    <text evidence="3">The sequence shown here is derived from an EMBL/GenBank/DDBJ whole genome shotgun (WGS) entry which is preliminary data.</text>
</comment>
<evidence type="ECO:0000313" key="3">
    <source>
        <dbReference type="EMBL" id="KAK7682599.1"/>
    </source>
</evidence>
<keyword evidence="2" id="KW-0732">Signal</keyword>
<name>A0AAW0FWL9_9APHY</name>
<feature type="chain" id="PRO_5043676396" description="Macrofage activating glycoprotein" evidence="2">
    <location>
        <begin position="23"/>
        <end position="372"/>
    </location>
</feature>
<evidence type="ECO:0000256" key="1">
    <source>
        <dbReference type="SAM" id="MobiDB-lite"/>
    </source>
</evidence>
<dbReference type="EMBL" id="JASBNA010000035">
    <property type="protein sequence ID" value="KAK7682599.1"/>
    <property type="molecule type" value="Genomic_DNA"/>
</dbReference>
<dbReference type="Proteomes" id="UP001385951">
    <property type="component" value="Unassembled WGS sequence"/>
</dbReference>
<evidence type="ECO:0000313" key="4">
    <source>
        <dbReference type="Proteomes" id="UP001385951"/>
    </source>
</evidence>
<evidence type="ECO:0000256" key="2">
    <source>
        <dbReference type="SAM" id="SignalP"/>
    </source>
</evidence>
<feature type="region of interest" description="Disordered" evidence="1">
    <location>
        <begin position="317"/>
        <end position="341"/>
    </location>
</feature>